<organism evidence="1 2">
    <name type="scientific">Nephila pilipes</name>
    <name type="common">Giant wood spider</name>
    <name type="synonym">Nephila maculata</name>
    <dbReference type="NCBI Taxonomy" id="299642"/>
    <lineage>
        <taxon>Eukaryota</taxon>
        <taxon>Metazoa</taxon>
        <taxon>Ecdysozoa</taxon>
        <taxon>Arthropoda</taxon>
        <taxon>Chelicerata</taxon>
        <taxon>Arachnida</taxon>
        <taxon>Araneae</taxon>
        <taxon>Araneomorphae</taxon>
        <taxon>Entelegynae</taxon>
        <taxon>Araneoidea</taxon>
        <taxon>Nephilidae</taxon>
        <taxon>Nephila</taxon>
    </lineage>
</organism>
<sequence length="139" mass="16451">MAEILSYPSPNHNYSQLRRTHNPEHRYLQKFFGIPFYISRVIRTDVQELFHIPIIGNSCIAKILDIKRIKALGFSFISNVFWAIAQNAKFLFVGKENHLKYQKILKETLKVALFVLKNKFQEIENYGISFQPEKFLFVR</sequence>
<dbReference type="AlphaFoldDB" id="A0A8X6UIP2"/>
<dbReference type="EMBL" id="BMAW01084242">
    <property type="protein sequence ID" value="GFU37590.1"/>
    <property type="molecule type" value="Genomic_DNA"/>
</dbReference>
<evidence type="ECO:0000313" key="2">
    <source>
        <dbReference type="Proteomes" id="UP000887013"/>
    </source>
</evidence>
<name>A0A8X6UIP2_NEPPI</name>
<comment type="caution">
    <text evidence="1">The sequence shown here is derived from an EMBL/GenBank/DDBJ whole genome shotgun (WGS) entry which is preliminary data.</text>
</comment>
<reference evidence="1" key="1">
    <citation type="submission" date="2020-08" db="EMBL/GenBank/DDBJ databases">
        <title>Multicomponent nature underlies the extraordinary mechanical properties of spider dragline silk.</title>
        <authorList>
            <person name="Kono N."/>
            <person name="Nakamura H."/>
            <person name="Mori M."/>
            <person name="Yoshida Y."/>
            <person name="Ohtoshi R."/>
            <person name="Malay A.D."/>
            <person name="Moran D.A.P."/>
            <person name="Tomita M."/>
            <person name="Numata K."/>
            <person name="Arakawa K."/>
        </authorList>
    </citation>
    <scope>NUCLEOTIDE SEQUENCE</scope>
</reference>
<keyword evidence="2" id="KW-1185">Reference proteome</keyword>
<accession>A0A8X6UIP2</accession>
<dbReference type="Proteomes" id="UP000887013">
    <property type="component" value="Unassembled WGS sequence"/>
</dbReference>
<gene>
    <name evidence="1" type="ORF">NPIL_378661</name>
</gene>
<protein>
    <submittedName>
        <fullName evidence="1">Uncharacterized protein</fullName>
    </submittedName>
</protein>
<proteinExistence type="predicted"/>
<evidence type="ECO:0000313" key="1">
    <source>
        <dbReference type="EMBL" id="GFU37590.1"/>
    </source>
</evidence>